<evidence type="ECO:0000259" key="2">
    <source>
        <dbReference type="Pfam" id="PF01648"/>
    </source>
</evidence>
<evidence type="ECO:0000313" key="3">
    <source>
        <dbReference type="EMBL" id="MBB6004673.1"/>
    </source>
</evidence>
<gene>
    <name evidence="3" type="ORF">HNP25_003339</name>
</gene>
<dbReference type="GO" id="GO:0000287">
    <property type="term" value="F:magnesium ion binding"/>
    <property type="evidence" value="ECO:0007669"/>
    <property type="project" value="InterPro"/>
</dbReference>
<dbReference type="Gene3D" id="3.90.470.20">
    <property type="entry name" value="4'-phosphopantetheinyl transferase domain"/>
    <property type="match status" value="1"/>
</dbReference>
<dbReference type="InterPro" id="IPR037143">
    <property type="entry name" value="4-PPantetheinyl_Trfase_dom_sf"/>
</dbReference>
<dbReference type="Pfam" id="PF01648">
    <property type="entry name" value="ACPS"/>
    <property type="match status" value="1"/>
</dbReference>
<dbReference type="SUPFAM" id="SSF56214">
    <property type="entry name" value="4'-phosphopantetheinyl transferase"/>
    <property type="match status" value="2"/>
</dbReference>
<dbReference type="Proteomes" id="UP000524404">
    <property type="component" value="Unassembled WGS sequence"/>
</dbReference>
<dbReference type="InterPro" id="IPR008278">
    <property type="entry name" value="4-PPantetheinyl_Trfase_dom"/>
</dbReference>
<sequence length="211" mass="24789">MAIIFCKNISEKSILTLWKIEETVSFYLEYLGINEKDLISLSNVSHPTKQLEWLASRTCAKHTMNLFDLNYHGIGKDSFKNPYLINNHTAYISLTHTNEYAAVVISLDEEVGIDLERISDKLSRVAHKFLRTSELEHSENDLLNLCIYWCAKESLYKWYGKKNLSFKENIYIEPFEEKPSRLRGEIFIEDKLKTEHELFVIYFDDYVLTVT</sequence>
<accession>A0A841EUD0</accession>
<feature type="domain" description="4'-phosphopantetheinyl transferase" evidence="2">
    <location>
        <begin position="111"/>
        <end position="210"/>
    </location>
</feature>
<evidence type="ECO:0000313" key="4">
    <source>
        <dbReference type="Proteomes" id="UP000524404"/>
    </source>
</evidence>
<reference evidence="3 4" key="1">
    <citation type="submission" date="2020-08" db="EMBL/GenBank/DDBJ databases">
        <title>Functional genomics of gut bacteria from endangered species of beetles.</title>
        <authorList>
            <person name="Carlos-Shanley C."/>
        </authorList>
    </citation>
    <scope>NUCLEOTIDE SEQUENCE [LARGE SCALE GENOMIC DNA]</scope>
    <source>
        <strain evidence="3 4">S00070</strain>
    </source>
</reference>
<dbReference type="GO" id="GO:0008897">
    <property type="term" value="F:holo-[acyl-carrier-protein] synthase activity"/>
    <property type="evidence" value="ECO:0007669"/>
    <property type="project" value="InterPro"/>
</dbReference>
<dbReference type="EMBL" id="JACHKT010000027">
    <property type="protein sequence ID" value="MBB6004673.1"/>
    <property type="molecule type" value="Genomic_DNA"/>
</dbReference>
<protein>
    <submittedName>
        <fullName evidence="3">Phosphopantetheinyl transferase</fullName>
    </submittedName>
</protein>
<dbReference type="RefSeq" id="WP_184135817.1">
    <property type="nucleotide sequence ID" value="NZ_JACHKT010000027.1"/>
</dbReference>
<proteinExistence type="predicted"/>
<comment type="caution">
    <text evidence="3">The sequence shown here is derived from an EMBL/GenBank/DDBJ whole genome shotgun (WGS) entry which is preliminary data.</text>
</comment>
<name>A0A841EUD0_9BACT</name>
<keyword evidence="4" id="KW-1185">Reference proteome</keyword>
<evidence type="ECO:0000256" key="1">
    <source>
        <dbReference type="ARBA" id="ARBA00022679"/>
    </source>
</evidence>
<organism evidence="3 4">
    <name type="scientific">Arcicella rosea</name>
    <dbReference type="NCBI Taxonomy" id="502909"/>
    <lineage>
        <taxon>Bacteria</taxon>
        <taxon>Pseudomonadati</taxon>
        <taxon>Bacteroidota</taxon>
        <taxon>Cytophagia</taxon>
        <taxon>Cytophagales</taxon>
        <taxon>Flectobacillaceae</taxon>
        <taxon>Arcicella</taxon>
    </lineage>
</organism>
<keyword evidence="1 3" id="KW-0808">Transferase</keyword>
<dbReference type="AlphaFoldDB" id="A0A841EUD0"/>